<evidence type="ECO:0000313" key="1">
    <source>
        <dbReference type="EMBL" id="EDQ02329.1"/>
    </source>
</evidence>
<accession>A9CXN6</accession>
<name>A9CXN6_9GAMM</name>
<dbReference type="AlphaFoldDB" id="A9CXN6"/>
<reference evidence="1 2" key="1">
    <citation type="submission" date="2007-10" db="EMBL/GenBank/DDBJ databases">
        <authorList>
            <person name="Yayanos A."/>
            <person name="Ferriera S."/>
            <person name="Johnson J."/>
            <person name="Kravitz S."/>
            <person name="Halpern A."/>
            <person name="Remington K."/>
            <person name="Beeson K."/>
            <person name="Tran B."/>
            <person name="Rogers Y.-H."/>
            <person name="Friedman R."/>
            <person name="Venter J.C."/>
        </authorList>
    </citation>
    <scope>NUCLEOTIDE SEQUENCE [LARGE SCALE GENOMIC DNA]</scope>
    <source>
        <strain evidence="1 2">KT99</strain>
    </source>
</reference>
<dbReference type="EMBL" id="ABIC01000003">
    <property type="protein sequence ID" value="EDQ02329.1"/>
    <property type="molecule type" value="Genomic_DNA"/>
</dbReference>
<evidence type="ECO:0000313" key="2">
    <source>
        <dbReference type="Proteomes" id="UP000005839"/>
    </source>
</evidence>
<proteinExistence type="predicted"/>
<comment type="caution">
    <text evidence="1">The sequence shown here is derived from an EMBL/GenBank/DDBJ whole genome shotgun (WGS) entry which is preliminary data.</text>
</comment>
<dbReference type="Proteomes" id="UP000005839">
    <property type="component" value="Unassembled WGS sequence"/>
</dbReference>
<gene>
    <name evidence="1" type="ORF">KT99_02412</name>
</gene>
<dbReference type="STRING" id="314608.KT99_02412"/>
<protein>
    <submittedName>
        <fullName evidence="1">Uncharacterized protein</fullName>
    </submittedName>
</protein>
<sequence>MTDEQWNKALISQVGDVAGFDRAELVVNYLRGAMINSDDANKHSGDVQMYYQFSYALTHLMGHSEKRIPTKLEFSAWLSANNRVHYQQKMYKTVA</sequence>
<keyword evidence="2" id="KW-1185">Reference proteome</keyword>
<organism evidence="1 2">
    <name type="scientific">Shewanella benthica KT99</name>
    <dbReference type="NCBI Taxonomy" id="314608"/>
    <lineage>
        <taxon>Bacteria</taxon>
        <taxon>Pseudomonadati</taxon>
        <taxon>Pseudomonadota</taxon>
        <taxon>Gammaproteobacteria</taxon>
        <taxon>Alteromonadales</taxon>
        <taxon>Shewanellaceae</taxon>
        <taxon>Shewanella</taxon>
    </lineage>
</organism>